<comment type="caution">
    <text evidence="2">The sequence shown here is derived from an EMBL/GenBank/DDBJ whole genome shotgun (WGS) entry which is preliminary data.</text>
</comment>
<gene>
    <name evidence="2" type="ORF">BCR34DRAFT_458431</name>
</gene>
<proteinExistence type="predicted"/>
<organism evidence="2 3">
    <name type="scientific">Clohesyomyces aquaticus</name>
    <dbReference type="NCBI Taxonomy" id="1231657"/>
    <lineage>
        <taxon>Eukaryota</taxon>
        <taxon>Fungi</taxon>
        <taxon>Dikarya</taxon>
        <taxon>Ascomycota</taxon>
        <taxon>Pezizomycotina</taxon>
        <taxon>Dothideomycetes</taxon>
        <taxon>Pleosporomycetidae</taxon>
        <taxon>Pleosporales</taxon>
        <taxon>Lindgomycetaceae</taxon>
        <taxon>Clohesyomyces</taxon>
    </lineage>
</organism>
<dbReference type="AlphaFoldDB" id="A0A1Y1ZRC4"/>
<name>A0A1Y1ZRC4_9PLEO</name>
<evidence type="ECO:0000313" key="2">
    <source>
        <dbReference type="EMBL" id="ORY12803.1"/>
    </source>
</evidence>
<dbReference type="STRING" id="1231657.A0A1Y1ZRC4"/>
<accession>A0A1Y1ZRC4</accession>
<reference evidence="2 3" key="1">
    <citation type="submission" date="2016-07" db="EMBL/GenBank/DDBJ databases">
        <title>Pervasive Adenine N6-methylation of Active Genes in Fungi.</title>
        <authorList>
            <consortium name="DOE Joint Genome Institute"/>
            <person name="Mondo S.J."/>
            <person name="Dannebaum R.O."/>
            <person name="Kuo R.C."/>
            <person name="Labutti K."/>
            <person name="Haridas S."/>
            <person name="Kuo A."/>
            <person name="Salamov A."/>
            <person name="Ahrendt S.R."/>
            <person name="Lipzen A."/>
            <person name="Sullivan W."/>
            <person name="Andreopoulos W.B."/>
            <person name="Clum A."/>
            <person name="Lindquist E."/>
            <person name="Daum C."/>
            <person name="Ramamoorthy G.K."/>
            <person name="Gryganskyi A."/>
            <person name="Culley D."/>
            <person name="Magnuson J.K."/>
            <person name="James T.Y."/>
            <person name="O'Malley M.A."/>
            <person name="Stajich J.E."/>
            <person name="Spatafora J.W."/>
            <person name="Visel A."/>
            <person name="Grigoriev I.V."/>
        </authorList>
    </citation>
    <scope>NUCLEOTIDE SEQUENCE [LARGE SCALE GENOMIC DNA]</scope>
    <source>
        <strain evidence="2 3">CBS 115471</strain>
    </source>
</reference>
<keyword evidence="3" id="KW-1185">Reference proteome</keyword>
<dbReference type="EMBL" id="MCFA01000047">
    <property type="protein sequence ID" value="ORY12803.1"/>
    <property type="molecule type" value="Genomic_DNA"/>
</dbReference>
<feature type="domain" description="Ubiquitin-like" evidence="1">
    <location>
        <begin position="1"/>
        <end position="68"/>
    </location>
</feature>
<dbReference type="Proteomes" id="UP000193144">
    <property type="component" value="Unassembled WGS sequence"/>
</dbReference>
<feature type="non-terminal residue" evidence="2">
    <location>
        <position position="1"/>
    </location>
</feature>
<protein>
    <recommendedName>
        <fullName evidence="1">Ubiquitin-like domain-containing protein</fullName>
    </recommendedName>
</protein>
<evidence type="ECO:0000259" key="1">
    <source>
        <dbReference type="Pfam" id="PF22893"/>
    </source>
</evidence>
<evidence type="ECO:0000313" key="3">
    <source>
        <dbReference type="Proteomes" id="UP000193144"/>
    </source>
</evidence>
<dbReference type="OrthoDB" id="3045089at2759"/>
<dbReference type="Pfam" id="PF22893">
    <property type="entry name" value="ULD_2"/>
    <property type="match status" value="1"/>
</dbReference>
<sequence>IKFQDASGQTFAFPWGSCKTWTAMEELINQAFLHDEDLSPRVQKGQYELIDADGNIVLPLLWETAVRP</sequence>
<feature type="non-terminal residue" evidence="2">
    <location>
        <position position="68"/>
    </location>
</feature>
<dbReference type="InterPro" id="IPR054464">
    <property type="entry name" value="ULD_fung"/>
</dbReference>